<dbReference type="Gene3D" id="3.30.70.330">
    <property type="match status" value="1"/>
</dbReference>
<feature type="region of interest" description="Disordered" evidence="3">
    <location>
        <begin position="1"/>
        <end position="173"/>
    </location>
</feature>
<dbReference type="InterPro" id="IPR000504">
    <property type="entry name" value="RRM_dom"/>
</dbReference>
<dbReference type="PANTHER" id="PTHR23236:SF51">
    <property type="entry name" value="NUCLEOLAR PROTEIN 6"/>
    <property type="match status" value="1"/>
</dbReference>
<name>A0A6A6HBE9_VIRVR</name>
<feature type="compositionally biased region" description="Basic residues" evidence="3">
    <location>
        <begin position="83"/>
        <end position="92"/>
    </location>
</feature>
<dbReference type="SUPFAM" id="SSF54928">
    <property type="entry name" value="RNA-binding domain, RBD"/>
    <property type="match status" value="1"/>
</dbReference>
<feature type="domain" description="RRM" evidence="4">
    <location>
        <begin position="179"/>
        <end position="251"/>
    </location>
</feature>
<feature type="compositionally biased region" description="Basic and acidic residues" evidence="3">
    <location>
        <begin position="287"/>
        <end position="296"/>
    </location>
</feature>
<accession>A0A6A6HBE9</accession>
<feature type="compositionally biased region" description="Basic and acidic residues" evidence="3">
    <location>
        <begin position="120"/>
        <end position="130"/>
    </location>
</feature>
<feature type="region of interest" description="Disordered" evidence="3">
    <location>
        <begin position="247"/>
        <end position="403"/>
    </location>
</feature>
<organism evidence="5 6">
    <name type="scientific">Viridothelium virens</name>
    <name type="common">Speckled blister lichen</name>
    <name type="synonym">Trypethelium virens</name>
    <dbReference type="NCBI Taxonomy" id="1048519"/>
    <lineage>
        <taxon>Eukaryota</taxon>
        <taxon>Fungi</taxon>
        <taxon>Dikarya</taxon>
        <taxon>Ascomycota</taxon>
        <taxon>Pezizomycotina</taxon>
        <taxon>Dothideomycetes</taxon>
        <taxon>Dothideomycetes incertae sedis</taxon>
        <taxon>Trypetheliales</taxon>
        <taxon>Trypetheliaceae</taxon>
        <taxon>Viridothelium</taxon>
    </lineage>
</organism>
<dbReference type="GO" id="GO:0019843">
    <property type="term" value="F:rRNA binding"/>
    <property type="evidence" value="ECO:0007669"/>
    <property type="project" value="TreeGrafter"/>
</dbReference>
<dbReference type="AlphaFoldDB" id="A0A6A6HBE9"/>
<feature type="compositionally biased region" description="Acidic residues" evidence="3">
    <location>
        <begin position="256"/>
        <end position="274"/>
    </location>
</feature>
<feature type="compositionally biased region" description="Basic and acidic residues" evidence="3">
    <location>
        <begin position="48"/>
        <end position="60"/>
    </location>
</feature>
<dbReference type="PROSITE" id="PS50102">
    <property type="entry name" value="RRM"/>
    <property type="match status" value="1"/>
</dbReference>
<evidence type="ECO:0000256" key="2">
    <source>
        <dbReference type="PROSITE-ProRule" id="PRU00176"/>
    </source>
</evidence>
<dbReference type="Proteomes" id="UP000800092">
    <property type="component" value="Unassembled WGS sequence"/>
</dbReference>
<dbReference type="InterPro" id="IPR012677">
    <property type="entry name" value="Nucleotide-bd_a/b_plait_sf"/>
</dbReference>
<evidence type="ECO:0000256" key="1">
    <source>
        <dbReference type="ARBA" id="ARBA00022884"/>
    </source>
</evidence>
<dbReference type="GO" id="GO:0042274">
    <property type="term" value="P:ribosomal small subunit biogenesis"/>
    <property type="evidence" value="ECO:0007669"/>
    <property type="project" value="TreeGrafter"/>
</dbReference>
<proteinExistence type="predicted"/>
<gene>
    <name evidence="5" type="ORF">EV356DRAFT_532087</name>
</gene>
<dbReference type="OrthoDB" id="167718at2759"/>
<sequence length="403" mass="44423">MSKSERVSRKRKRVEPAALPEEIEDPSSPPRNKKSKDASSKGSKKRRRTDENTHRNHDAKAPLQKTDIGEEQDAVGEGDGLGKRKKGKSKRRKELESSRVEPVTNEDIKPDAQANGAAAESRERFHDNKSKRAKKSKALANGAIETKEQAADDAEAQGAAAVEDTTGNTETSNKKKHRFIVFVGNLPFSTTTPALTAHFAKIAPLDIRHISDKASGRSKGYAFLEFDNYDRMKTCLKLYHHSWFPAVGKGKGEEKKEEEEELNDGDEGDNEGGESNEGGKKKKKAKKGDEAPRRINVELTTGGGGNSEFRKDKLKEKNTKLATERKRRVEADLANEEDGKKAKKTNKGGRTAEEAPTKNAPAKGMKRKREHAEGDGKGVLQQSKPSVDDSQGIHPSRLARMAR</sequence>
<dbReference type="InterPro" id="IPR035979">
    <property type="entry name" value="RBD_domain_sf"/>
</dbReference>
<evidence type="ECO:0000313" key="5">
    <source>
        <dbReference type="EMBL" id="KAF2235367.1"/>
    </source>
</evidence>
<dbReference type="GO" id="GO:0005730">
    <property type="term" value="C:nucleolus"/>
    <property type="evidence" value="ECO:0007669"/>
    <property type="project" value="TreeGrafter"/>
</dbReference>
<evidence type="ECO:0000259" key="4">
    <source>
        <dbReference type="PROSITE" id="PS50102"/>
    </source>
</evidence>
<dbReference type="Pfam" id="PF00076">
    <property type="entry name" value="RRM_1"/>
    <property type="match status" value="1"/>
</dbReference>
<evidence type="ECO:0000256" key="3">
    <source>
        <dbReference type="SAM" id="MobiDB-lite"/>
    </source>
</evidence>
<dbReference type="SMART" id="SM00360">
    <property type="entry name" value="RRM"/>
    <property type="match status" value="1"/>
</dbReference>
<dbReference type="PANTHER" id="PTHR23236">
    <property type="entry name" value="EUKARYOTIC TRANSLATION INITIATION FACTOR 4B/4H"/>
    <property type="match status" value="1"/>
</dbReference>
<keyword evidence="6" id="KW-1185">Reference proteome</keyword>
<reference evidence="5" key="1">
    <citation type="journal article" date="2020" name="Stud. Mycol.">
        <title>101 Dothideomycetes genomes: a test case for predicting lifestyles and emergence of pathogens.</title>
        <authorList>
            <person name="Haridas S."/>
            <person name="Albert R."/>
            <person name="Binder M."/>
            <person name="Bloem J."/>
            <person name="Labutti K."/>
            <person name="Salamov A."/>
            <person name="Andreopoulos B."/>
            <person name="Baker S."/>
            <person name="Barry K."/>
            <person name="Bills G."/>
            <person name="Bluhm B."/>
            <person name="Cannon C."/>
            <person name="Castanera R."/>
            <person name="Culley D."/>
            <person name="Daum C."/>
            <person name="Ezra D."/>
            <person name="Gonzalez J."/>
            <person name="Henrissat B."/>
            <person name="Kuo A."/>
            <person name="Liang C."/>
            <person name="Lipzen A."/>
            <person name="Lutzoni F."/>
            <person name="Magnuson J."/>
            <person name="Mondo S."/>
            <person name="Nolan M."/>
            <person name="Ohm R."/>
            <person name="Pangilinan J."/>
            <person name="Park H.-J."/>
            <person name="Ramirez L."/>
            <person name="Alfaro M."/>
            <person name="Sun H."/>
            <person name="Tritt A."/>
            <person name="Yoshinaga Y."/>
            <person name="Zwiers L.-H."/>
            <person name="Turgeon B."/>
            <person name="Goodwin S."/>
            <person name="Spatafora J."/>
            <person name="Crous P."/>
            <person name="Grigoriev I."/>
        </authorList>
    </citation>
    <scope>NUCLEOTIDE SEQUENCE</scope>
    <source>
        <strain evidence="5">Tuck. ex Michener</strain>
    </source>
</reference>
<feature type="compositionally biased region" description="Polar residues" evidence="3">
    <location>
        <begin position="380"/>
        <end position="389"/>
    </location>
</feature>
<dbReference type="InterPro" id="IPR034228">
    <property type="entry name" value="Nop6_RRM"/>
</dbReference>
<dbReference type="CDD" id="cd12400">
    <property type="entry name" value="RRM_Nop6"/>
    <property type="match status" value="1"/>
</dbReference>
<protein>
    <recommendedName>
        <fullName evidence="4">RRM domain-containing protein</fullName>
    </recommendedName>
</protein>
<dbReference type="EMBL" id="ML991792">
    <property type="protein sequence ID" value="KAF2235367.1"/>
    <property type="molecule type" value="Genomic_DNA"/>
</dbReference>
<keyword evidence="1 2" id="KW-0694">RNA-binding</keyword>
<feature type="compositionally biased region" description="Basic and acidic residues" evidence="3">
    <location>
        <begin position="308"/>
        <end position="331"/>
    </location>
</feature>
<evidence type="ECO:0000313" key="6">
    <source>
        <dbReference type="Proteomes" id="UP000800092"/>
    </source>
</evidence>